<dbReference type="InterPro" id="IPR015168">
    <property type="entry name" value="SsuA/THI5"/>
</dbReference>
<feature type="chain" id="PRO_5020776602" evidence="4">
    <location>
        <begin position="29"/>
        <end position="338"/>
    </location>
</feature>
<feature type="domain" description="Solute-binding protein family 3/N-terminal" evidence="5">
    <location>
        <begin position="37"/>
        <end position="261"/>
    </location>
</feature>
<dbReference type="AlphaFoldDB" id="A0A4Q7NHW3"/>
<dbReference type="Proteomes" id="UP000292445">
    <property type="component" value="Unassembled WGS sequence"/>
</dbReference>
<accession>A0A4Q7NHW3</accession>
<keyword evidence="3 4" id="KW-0732">Signal</keyword>
<gene>
    <name evidence="6" type="ORF">EV675_0592</name>
</gene>
<proteinExistence type="inferred from homology"/>
<dbReference type="PANTHER" id="PTHR30024">
    <property type="entry name" value="ALIPHATIC SULFONATES-BINDING PROTEIN-RELATED"/>
    <property type="match status" value="1"/>
</dbReference>
<dbReference type="Gene3D" id="3.40.190.10">
    <property type="entry name" value="Periplasmic binding protein-like II"/>
    <property type="match status" value="2"/>
</dbReference>
<evidence type="ECO:0000256" key="2">
    <source>
        <dbReference type="ARBA" id="ARBA00010742"/>
    </source>
</evidence>
<reference evidence="6 7" key="1">
    <citation type="submission" date="2019-02" db="EMBL/GenBank/DDBJ databases">
        <title>Genomic Encyclopedia of Type Strains, Phase IV (KMG-IV): sequencing the most valuable type-strain genomes for metagenomic binning, comparative biology and taxonomic classification.</title>
        <authorList>
            <person name="Goeker M."/>
        </authorList>
    </citation>
    <scope>NUCLEOTIDE SEQUENCE [LARGE SCALE GENOMIC DNA]</scope>
    <source>
        <strain evidence="6 7">K24</strain>
    </source>
</reference>
<comment type="similarity">
    <text evidence="2">Belongs to the bacterial solute-binding protein SsuA/TauA family.</text>
</comment>
<evidence type="ECO:0000313" key="6">
    <source>
        <dbReference type="EMBL" id="RZS84575.1"/>
    </source>
</evidence>
<keyword evidence="7" id="KW-1185">Reference proteome</keyword>
<dbReference type="Pfam" id="PF09084">
    <property type="entry name" value="NMT1"/>
    <property type="match status" value="1"/>
</dbReference>
<dbReference type="InterPro" id="IPR001638">
    <property type="entry name" value="Solute-binding_3/MltF_N"/>
</dbReference>
<sequence>MNKNRRDTLSRLAALAAFSASVPGLSSAQGTATKKLKLVATNSYTQQPIAFGVEKGFFREAGLDVEFVDVQDAVTGVATGELSFAFGPTSVYLRAAALGAPIKIVSSGFRSKGPYFLIARPGIQDIAGLKGKTVGNAHAGSNLDTVLRTILVRNGLDPRRDVTLFGNGSTQQAYGTLISGQVDATIIHQPFAALGELEKTSRTLARGWDYLPTYHTGVLIAGDRLIANDPDLLRRGLRAYFKSYTYAKANYPEYLPWLQARLKLNPRAVELALLQEDDVWDNNPDVDPVAIQDTQRIEIEQQNQKAPYDAKKYIDLRFVPREYVKPFQYPDKSAALKG</sequence>
<name>A0A4Q7NHW3_9BURK</name>
<feature type="signal peptide" evidence="4">
    <location>
        <begin position="1"/>
        <end position="28"/>
    </location>
</feature>
<dbReference type="PANTHER" id="PTHR30024:SF47">
    <property type="entry name" value="TAURINE-BINDING PERIPLASMIC PROTEIN"/>
    <property type="match status" value="1"/>
</dbReference>
<evidence type="ECO:0000259" key="5">
    <source>
        <dbReference type="SMART" id="SM00062"/>
    </source>
</evidence>
<dbReference type="SUPFAM" id="SSF53850">
    <property type="entry name" value="Periplasmic binding protein-like II"/>
    <property type="match status" value="1"/>
</dbReference>
<protein>
    <submittedName>
        <fullName evidence="6">NitT/TauT family transport system substrate-binding protein</fullName>
    </submittedName>
</protein>
<dbReference type="SMART" id="SM00062">
    <property type="entry name" value="PBPb"/>
    <property type="match status" value="1"/>
</dbReference>
<evidence type="ECO:0000256" key="4">
    <source>
        <dbReference type="SAM" id="SignalP"/>
    </source>
</evidence>
<comment type="caution">
    <text evidence="6">The sequence shown here is derived from an EMBL/GenBank/DDBJ whole genome shotgun (WGS) entry which is preliminary data.</text>
</comment>
<comment type="subcellular location">
    <subcellularLocation>
        <location evidence="1">Periplasm</location>
    </subcellularLocation>
</comment>
<evidence type="ECO:0000256" key="3">
    <source>
        <dbReference type="ARBA" id="ARBA00022729"/>
    </source>
</evidence>
<dbReference type="RefSeq" id="WP_165404401.1">
    <property type="nucleotide sequence ID" value="NZ_SGXC01000001.1"/>
</dbReference>
<dbReference type="GO" id="GO:0042597">
    <property type="term" value="C:periplasmic space"/>
    <property type="evidence" value="ECO:0007669"/>
    <property type="project" value="UniProtKB-SubCell"/>
</dbReference>
<evidence type="ECO:0000313" key="7">
    <source>
        <dbReference type="Proteomes" id="UP000292445"/>
    </source>
</evidence>
<organism evidence="6 7">
    <name type="scientific">Pigmentiphaga kullae</name>
    <dbReference type="NCBI Taxonomy" id="151784"/>
    <lineage>
        <taxon>Bacteria</taxon>
        <taxon>Pseudomonadati</taxon>
        <taxon>Pseudomonadota</taxon>
        <taxon>Betaproteobacteria</taxon>
        <taxon>Burkholderiales</taxon>
        <taxon>Alcaligenaceae</taxon>
        <taxon>Pigmentiphaga</taxon>
    </lineage>
</organism>
<dbReference type="EMBL" id="SGXC01000001">
    <property type="protein sequence ID" value="RZS84575.1"/>
    <property type="molecule type" value="Genomic_DNA"/>
</dbReference>
<evidence type="ECO:0000256" key="1">
    <source>
        <dbReference type="ARBA" id="ARBA00004418"/>
    </source>
</evidence>